<feature type="signal peptide" evidence="1">
    <location>
        <begin position="1"/>
        <end position="20"/>
    </location>
</feature>
<organism evidence="2 3">
    <name type="scientific">Undibacterium terreum</name>
    <dbReference type="NCBI Taxonomy" id="1224302"/>
    <lineage>
        <taxon>Bacteria</taxon>
        <taxon>Pseudomonadati</taxon>
        <taxon>Pseudomonadota</taxon>
        <taxon>Betaproteobacteria</taxon>
        <taxon>Burkholderiales</taxon>
        <taxon>Oxalobacteraceae</taxon>
        <taxon>Undibacterium</taxon>
    </lineage>
</organism>
<evidence type="ECO:0000313" key="3">
    <source>
        <dbReference type="Proteomes" id="UP000637423"/>
    </source>
</evidence>
<dbReference type="Proteomes" id="UP000637423">
    <property type="component" value="Unassembled WGS sequence"/>
</dbReference>
<accession>A0A916UT50</accession>
<dbReference type="Gene3D" id="1.10.260.160">
    <property type="match status" value="1"/>
</dbReference>
<evidence type="ECO:0000313" key="2">
    <source>
        <dbReference type="EMBL" id="GGC85542.1"/>
    </source>
</evidence>
<dbReference type="PANTHER" id="PTHR34853">
    <property type="match status" value="1"/>
</dbReference>
<comment type="caution">
    <text evidence="2">The sequence shown here is derived from an EMBL/GenBank/DDBJ whole genome shotgun (WGS) entry which is preliminary data.</text>
</comment>
<protein>
    <recommendedName>
        <fullName evidence="4">Prolyl oligopeptidase family protein</fullName>
    </recommendedName>
</protein>
<evidence type="ECO:0000256" key="1">
    <source>
        <dbReference type="SAM" id="SignalP"/>
    </source>
</evidence>
<feature type="chain" id="PRO_5038022905" description="Prolyl oligopeptidase family protein" evidence="1">
    <location>
        <begin position="21"/>
        <end position="509"/>
    </location>
</feature>
<dbReference type="GO" id="GO:0004806">
    <property type="term" value="F:triacylglycerol lipase activity"/>
    <property type="evidence" value="ECO:0007669"/>
    <property type="project" value="InterPro"/>
</dbReference>
<reference evidence="2" key="2">
    <citation type="submission" date="2020-09" db="EMBL/GenBank/DDBJ databases">
        <authorList>
            <person name="Sun Q."/>
            <person name="Zhou Y."/>
        </authorList>
    </citation>
    <scope>NUCLEOTIDE SEQUENCE</scope>
    <source>
        <strain evidence="2">CGMCC 1.10998</strain>
    </source>
</reference>
<dbReference type="Gene3D" id="3.40.50.1820">
    <property type="entry name" value="alpha/beta hydrolase"/>
    <property type="match status" value="2"/>
</dbReference>
<dbReference type="InterPro" id="IPR029058">
    <property type="entry name" value="AB_hydrolase_fold"/>
</dbReference>
<keyword evidence="1" id="KW-0732">Signal</keyword>
<gene>
    <name evidence="2" type="ORF">GCM10011396_36090</name>
</gene>
<dbReference type="AlphaFoldDB" id="A0A916UT50"/>
<dbReference type="InterPro" id="IPR005152">
    <property type="entry name" value="Lipase_secreted"/>
</dbReference>
<dbReference type="PANTHER" id="PTHR34853:SF1">
    <property type="entry name" value="LIPASE 5"/>
    <property type="match status" value="1"/>
</dbReference>
<dbReference type="GO" id="GO:0016042">
    <property type="term" value="P:lipid catabolic process"/>
    <property type="evidence" value="ECO:0007669"/>
    <property type="project" value="InterPro"/>
</dbReference>
<sequence>MRQYTLALGLLSAAVLTACGGGDGSPGPTLDTTLARGSLVANPPNLVPIPQADGTAVTKLDPAPFKALLEAGQPGITQVTGVPKCSITTYYMKYGTVGGANEATDATGAIMVPSGSDPACSGPRPVVLYAHGTTVEKSFNMANLRDNAESTLVAAMYAAQGFIVVAPNYAGYDVSSLSYHPYLNAEQSANDMVDSLRAARKAFATIGAADSGKLVIAGYSQGGHVAMATQRAMQTTYASEFKVAALAGMSGPYALGLLGDVVFAGSPNAGGTIFVPLITTSWQKSYGGLYTTPSDIYEAKYATGIESLMPGPLTITQLFTSGKLPQTALFAKDSLPGPSSPAFSVFFGDGNLVKTSFRNAYLADMQANPCGTNPADPLNCTPASGFRKAGLKNDLRNYVPNVPVMLCGGNADPTVFFASTQATAGYFLAKGLPSAALTVLDVDSAPTSATDPFAAAKVGFAQAKAGAIAAAVAAHVDPATAVAGAYHGSLVPPFCNAAARGFFQQVLAN</sequence>
<dbReference type="RefSeq" id="WP_188567462.1">
    <property type="nucleotide sequence ID" value="NZ_BMED01000003.1"/>
</dbReference>
<dbReference type="EMBL" id="BMED01000003">
    <property type="protein sequence ID" value="GGC85542.1"/>
    <property type="molecule type" value="Genomic_DNA"/>
</dbReference>
<keyword evidence="3" id="KW-1185">Reference proteome</keyword>
<name>A0A916UT50_9BURK</name>
<proteinExistence type="predicted"/>
<dbReference type="SUPFAM" id="SSF53474">
    <property type="entry name" value="alpha/beta-Hydrolases"/>
    <property type="match status" value="1"/>
</dbReference>
<evidence type="ECO:0008006" key="4">
    <source>
        <dbReference type="Google" id="ProtNLM"/>
    </source>
</evidence>
<dbReference type="PROSITE" id="PS51257">
    <property type="entry name" value="PROKAR_LIPOPROTEIN"/>
    <property type="match status" value="1"/>
</dbReference>
<reference evidence="2" key="1">
    <citation type="journal article" date="2014" name="Int. J. Syst. Evol. Microbiol.">
        <title>Complete genome sequence of Corynebacterium casei LMG S-19264T (=DSM 44701T), isolated from a smear-ripened cheese.</title>
        <authorList>
            <consortium name="US DOE Joint Genome Institute (JGI-PGF)"/>
            <person name="Walter F."/>
            <person name="Albersmeier A."/>
            <person name="Kalinowski J."/>
            <person name="Ruckert C."/>
        </authorList>
    </citation>
    <scope>NUCLEOTIDE SEQUENCE</scope>
    <source>
        <strain evidence="2">CGMCC 1.10998</strain>
    </source>
</reference>
<dbReference type="Pfam" id="PF03583">
    <property type="entry name" value="LIP"/>
    <property type="match status" value="1"/>
</dbReference>